<name>A0ABN1LDL4_9ALTE</name>
<dbReference type="SUPFAM" id="SSF51338">
    <property type="entry name" value="Composite domain of metallo-dependent hydrolases"/>
    <property type="match status" value="1"/>
</dbReference>
<comment type="caution">
    <text evidence="3">The sequence shown here is derived from an EMBL/GenBank/DDBJ whole genome shotgun (WGS) entry which is preliminary data.</text>
</comment>
<dbReference type="Gene3D" id="3.20.20.140">
    <property type="entry name" value="Metal-dependent hydrolases"/>
    <property type="match status" value="1"/>
</dbReference>
<evidence type="ECO:0000256" key="1">
    <source>
        <dbReference type="SAM" id="Phobius"/>
    </source>
</evidence>
<organism evidence="3 4">
    <name type="scientific">Aliiglaciecola litoralis</name>
    <dbReference type="NCBI Taxonomy" id="582857"/>
    <lineage>
        <taxon>Bacteria</taxon>
        <taxon>Pseudomonadati</taxon>
        <taxon>Pseudomonadota</taxon>
        <taxon>Gammaproteobacteria</taxon>
        <taxon>Alteromonadales</taxon>
        <taxon>Alteromonadaceae</taxon>
        <taxon>Aliiglaciecola</taxon>
    </lineage>
</organism>
<accession>A0ABN1LDL4</accession>
<sequence length="517" mass="57759">MKNVLRILFWLVVGSVSVMALLIALPIKSPPLVGKKGDFALKNINVINTTNGNILRNKTVFIEQGKIAKIIPSNQYQPNASYIEIDGTGKYLMPGLWDIHTHSLKLSPYLHHPLFIANGVTSVRDMSGCLTQDDNYWACPQEKMIWEQQAIRGLRISPRYPLQSSYQTNGGNEVPEGFADYFRLNNLEDAQQLAAFYAKQNVDFVKTYTELTLKQFNHLVVATQQHHLAIAGHKPLAVSLEQVLDANVASIEHGRLFMFECFTGIASFRQHEDPISLYNAPFIREILNNQDTDSCDNLMVSMANTNTRWVPTLTTIKMSAMANEPSFRLDGRLEYIPYIVRKLLWEPDIRRASEQGNDRNGNFVHGDYYAAASAQVGRAQHLGVKVLAGTDNIDSYVFTGSSLHDELLMLVAAGLTHLQAIQAATINPAEFAGLGKDFGSVEINKQADLLLLNENPLSDIKHIADIYGVIFAGQYFDHAALETLEQYAAESAQSLQVNLRFLYDLLTSPLMRVQLAD</sequence>
<keyword evidence="1" id="KW-1133">Transmembrane helix</keyword>
<dbReference type="Gene3D" id="2.30.40.10">
    <property type="entry name" value="Urease, subunit C, domain 1"/>
    <property type="match status" value="1"/>
</dbReference>
<dbReference type="SUPFAM" id="SSF51556">
    <property type="entry name" value="Metallo-dependent hydrolases"/>
    <property type="match status" value="1"/>
</dbReference>
<keyword evidence="1" id="KW-0812">Transmembrane</keyword>
<keyword evidence="1" id="KW-0472">Membrane</keyword>
<evidence type="ECO:0000313" key="3">
    <source>
        <dbReference type="EMBL" id="GAA0853720.1"/>
    </source>
</evidence>
<evidence type="ECO:0000259" key="2">
    <source>
        <dbReference type="Pfam" id="PF01979"/>
    </source>
</evidence>
<dbReference type="Pfam" id="PF01979">
    <property type="entry name" value="Amidohydro_1"/>
    <property type="match status" value="1"/>
</dbReference>
<dbReference type="PANTHER" id="PTHR43135:SF3">
    <property type="entry name" value="ALPHA-D-RIBOSE 1-METHYLPHOSPHONATE 5-TRIPHOSPHATE DIPHOSPHATASE"/>
    <property type="match status" value="1"/>
</dbReference>
<dbReference type="RefSeq" id="WP_343856586.1">
    <property type="nucleotide sequence ID" value="NZ_BAAAFD010000002.1"/>
</dbReference>
<keyword evidence="4" id="KW-1185">Reference proteome</keyword>
<dbReference type="EMBL" id="BAAAFD010000002">
    <property type="protein sequence ID" value="GAA0853720.1"/>
    <property type="molecule type" value="Genomic_DNA"/>
</dbReference>
<feature type="transmembrane region" description="Helical" evidence="1">
    <location>
        <begin position="7"/>
        <end position="27"/>
    </location>
</feature>
<evidence type="ECO:0000313" key="4">
    <source>
        <dbReference type="Proteomes" id="UP001500359"/>
    </source>
</evidence>
<proteinExistence type="predicted"/>
<dbReference type="InterPro" id="IPR011059">
    <property type="entry name" value="Metal-dep_hydrolase_composite"/>
</dbReference>
<dbReference type="PANTHER" id="PTHR43135">
    <property type="entry name" value="ALPHA-D-RIBOSE 1-METHYLPHOSPHONATE 5-TRIPHOSPHATE DIPHOSPHATASE"/>
    <property type="match status" value="1"/>
</dbReference>
<dbReference type="InterPro" id="IPR032466">
    <property type="entry name" value="Metal_Hydrolase"/>
</dbReference>
<feature type="domain" description="Amidohydrolase-related" evidence="2">
    <location>
        <begin position="377"/>
        <end position="474"/>
    </location>
</feature>
<dbReference type="InterPro" id="IPR006680">
    <property type="entry name" value="Amidohydro-rel"/>
</dbReference>
<protein>
    <submittedName>
        <fullName evidence="3">Amidohydrolase family protein</fullName>
    </submittedName>
</protein>
<reference evidence="3 4" key="1">
    <citation type="journal article" date="2019" name="Int. J. Syst. Evol. Microbiol.">
        <title>The Global Catalogue of Microorganisms (GCM) 10K type strain sequencing project: providing services to taxonomists for standard genome sequencing and annotation.</title>
        <authorList>
            <consortium name="The Broad Institute Genomics Platform"/>
            <consortium name="The Broad Institute Genome Sequencing Center for Infectious Disease"/>
            <person name="Wu L."/>
            <person name="Ma J."/>
        </authorList>
    </citation>
    <scope>NUCLEOTIDE SEQUENCE [LARGE SCALE GENOMIC DNA]</scope>
    <source>
        <strain evidence="3 4">JCM 15896</strain>
    </source>
</reference>
<dbReference type="InterPro" id="IPR051781">
    <property type="entry name" value="Metallo-dep_Hydrolase"/>
</dbReference>
<dbReference type="Proteomes" id="UP001500359">
    <property type="component" value="Unassembled WGS sequence"/>
</dbReference>
<gene>
    <name evidence="3" type="ORF">GCM10009114_07120</name>
</gene>